<organism evidence="6 7">
    <name type="scientific">Metarhizium anisopliae BRIP 53293</name>
    <dbReference type="NCBI Taxonomy" id="1291518"/>
    <lineage>
        <taxon>Eukaryota</taxon>
        <taxon>Fungi</taxon>
        <taxon>Dikarya</taxon>
        <taxon>Ascomycota</taxon>
        <taxon>Pezizomycotina</taxon>
        <taxon>Sordariomycetes</taxon>
        <taxon>Hypocreomycetidae</taxon>
        <taxon>Hypocreales</taxon>
        <taxon>Clavicipitaceae</taxon>
        <taxon>Metarhizium</taxon>
    </lineage>
</organism>
<dbReference type="Proteomes" id="UP000054544">
    <property type="component" value="Unassembled WGS sequence"/>
</dbReference>
<proteinExistence type="predicted"/>
<accession>A0A0D9P207</accession>
<dbReference type="InterPro" id="IPR045863">
    <property type="entry name" value="CorA_TM1_TM2"/>
</dbReference>
<evidence type="ECO:0000256" key="2">
    <source>
        <dbReference type="ARBA" id="ARBA00022692"/>
    </source>
</evidence>
<dbReference type="EMBL" id="KE384729">
    <property type="protein sequence ID" value="KJK80133.1"/>
    <property type="molecule type" value="Genomic_DNA"/>
</dbReference>
<comment type="subcellular location">
    <subcellularLocation>
        <location evidence="1">Membrane</location>
        <topology evidence="1">Multi-pass membrane protein</topology>
    </subcellularLocation>
</comment>
<protein>
    <submittedName>
        <fullName evidence="6">Uncharacterized protein</fullName>
    </submittedName>
</protein>
<keyword evidence="7" id="KW-1185">Reference proteome</keyword>
<name>A0A0D9P207_METAN</name>
<feature type="transmembrane region" description="Helical" evidence="5">
    <location>
        <begin position="390"/>
        <end position="415"/>
    </location>
</feature>
<feature type="transmembrane region" description="Helical" evidence="5">
    <location>
        <begin position="355"/>
        <end position="378"/>
    </location>
</feature>
<dbReference type="AlphaFoldDB" id="A0A0D9P207"/>
<evidence type="ECO:0000313" key="7">
    <source>
        <dbReference type="Proteomes" id="UP000054544"/>
    </source>
</evidence>
<evidence type="ECO:0000256" key="5">
    <source>
        <dbReference type="SAM" id="Phobius"/>
    </source>
</evidence>
<evidence type="ECO:0000256" key="1">
    <source>
        <dbReference type="ARBA" id="ARBA00004141"/>
    </source>
</evidence>
<reference evidence="7" key="1">
    <citation type="journal article" date="2014" name="BMC Genomics">
        <title>The genome sequence of the biocontrol fungus Metarhizium anisopliae and comparative genomics of Metarhizium species.</title>
        <authorList>
            <person name="Pattemore J.A."/>
            <person name="Hane J.K."/>
            <person name="Williams A.H."/>
            <person name="Wilson B.A."/>
            <person name="Stodart B.J."/>
            <person name="Ash G.J."/>
        </authorList>
    </citation>
    <scope>NUCLEOTIDE SEQUENCE [LARGE SCALE GENOMIC DNA]</scope>
    <source>
        <strain evidence="7">BRIP 53293</strain>
    </source>
</reference>
<sequence length="444" mass="50610">MATSCTHSSTVDILQLHEGDNEVVRLQTSVYGIEKPATTNSGAAYHKPGEKPGVTVIVAKANVIRNCEQCRAIMTSCFQIPKVWWEECCRNANGYFGLEELTESTNPTGEKLSGLNSWARFQVKAVWQDDQKDEKEKTREILYDWDKLNAFARWYEATHHMALVIFDPRSDELKNSFTSAVLNPRPTPGELRDPFWIYPRLIQKMVDLEETSVWATRKLIRDVEKKRCKQEKNKQSLDPEYSWLHEISRHVIHVSETLRVGAVSVESIQKHHEDFLDLHGKLGNGQVSMASRNIRNRLAFCHHMFRSCAHRAEANSARLQSEVTLAFNKVSQEDSNVSVQIAHYTRNDSAAMRTIAAVTMLFLPATFISAIFGTTFFNSDGGVWKVSDKFWIFWVAAGLVTFLSFAIWVGLAPYFRPKPIDPTERLFRALPPEQEAEVDEKAIV</sequence>
<keyword evidence="4 5" id="KW-0472">Membrane</keyword>
<dbReference type="OrthoDB" id="5207033at2759"/>
<keyword evidence="3 5" id="KW-1133">Transmembrane helix</keyword>
<dbReference type="STRING" id="1291518.A0A0D9P207"/>
<evidence type="ECO:0000313" key="6">
    <source>
        <dbReference type="EMBL" id="KJK80133.1"/>
    </source>
</evidence>
<evidence type="ECO:0000256" key="4">
    <source>
        <dbReference type="ARBA" id="ARBA00023136"/>
    </source>
</evidence>
<gene>
    <name evidence="6" type="ORF">H634G_04372</name>
</gene>
<evidence type="ECO:0000256" key="3">
    <source>
        <dbReference type="ARBA" id="ARBA00022989"/>
    </source>
</evidence>
<dbReference type="GO" id="GO:0016020">
    <property type="term" value="C:membrane"/>
    <property type="evidence" value="ECO:0007669"/>
    <property type="project" value="UniProtKB-SubCell"/>
</dbReference>
<dbReference type="Gene3D" id="1.20.58.340">
    <property type="entry name" value="Magnesium transport protein CorA, transmembrane region"/>
    <property type="match status" value="1"/>
</dbReference>
<keyword evidence="2 5" id="KW-0812">Transmembrane</keyword>
<dbReference type="SUPFAM" id="SSF144083">
    <property type="entry name" value="Magnesium transport protein CorA, transmembrane region"/>
    <property type="match status" value="1"/>
</dbReference>